<gene>
    <name evidence="1" type="ORF">BaRGS_00016143</name>
</gene>
<dbReference type="EMBL" id="JACVVK020000101">
    <property type="protein sequence ID" value="KAK7492664.1"/>
    <property type="molecule type" value="Genomic_DNA"/>
</dbReference>
<sequence>MVAMPDMVPMPGLPGGGAATSGGLQEVEHVRSVFPETWLWANASVSLYHLLLALRPKDGCPFCEMMPMAGAIGGGNGMLASMGTATGGSGASATPGELQEVEHVRNVFPETWLWTNSSVRC</sequence>
<name>A0ABD0KZR2_9CAEN</name>
<evidence type="ECO:0000313" key="1">
    <source>
        <dbReference type="EMBL" id="KAK7492664.1"/>
    </source>
</evidence>
<dbReference type="Proteomes" id="UP001519460">
    <property type="component" value="Unassembled WGS sequence"/>
</dbReference>
<organism evidence="1 2">
    <name type="scientific">Batillaria attramentaria</name>
    <dbReference type="NCBI Taxonomy" id="370345"/>
    <lineage>
        <taxon>Eukaryota</taxon>
        <taxon>Metazoa</taxon>
        <taxon>Spiralia</taxon>
        <taxon>Lophotrochozoa</taxon>
        <taxon>Mollusca</taxon>
        <taxon>Gastropoda</taxon>
        <taxon>Caenogastropoda</taxon>
        <taxon>Sorbeoconcha</taxon>
        <taxon>Cerithioidea</taxon>
        <taxon>Batillariidae</taxon>
        <taxon>Batillaria</taxon>
    </lineage>
</organism>
<proteinExistence type="predicted"/>
<comment type="caution">
    <text evidence="1">The sequence shown here is derived from an EMBL/GenBank/DDBJ whole genome shotgun (WGS) entry which is preliminary data.</text>
</comment>
<accession>A0ABD0KZR2</accession>
<protein>
    <submittedName>
        <fullName evidence="1">Uncharacterized protein</fullName>
    </submittedName>
</protein>
<reference evidence="1 2" key="1">
    <citation type="journal article" date="2023" name="Sci. Data">
        <title>Genome assembly of the Korean intertidal mud-creeper Batillaria attramentaria.</title>
        <authorList>
            <person name="Patra A.K."/>
            <person name="Ho P.T."/>
            <person name="Jun S."/>
            <person name="Lee S.J."/>
            <person name="Kim Y."/>
            <person name="Won Y.J."/>
        </authorList>
    </citation>
    <scope>NUCLEOTIDE SEQUENCE [LARGE SCALE GENOMIC DNA]</scope>
    <source>
        <strain evidence="1">Wonlab-2016</strain>
    </source>
</reference>
<dbReference type="AlphaFoldDB" id="A0ABD0KZR2"/>
<evidence type="ECO:0000313" key="2">
    <source>
        <dbReference type="Proteomes" id="UP001519460"/>
    </source>
</evidence>
<keyword evidence="2" id="KW-1185">Reference proteome</keyword>